<accession>A0A1T4SCV7</accession>
<reference evidence="2 3" key="1">
    <citation type="submission" date="2017-02" db="EMBL/GenBank/DDBJ databases">
        <authorList>
            <person name="Peterson S.W."/>
        </authorList>
    </citation>
    <scope>NUCLEOTIDE SEQUENCE [LARGE SCALE GENOMIC DNA]</scope>
    <source>
        <strain evidence="2 3">DSM 21749</strain>
    </source>
</reference>
<dbReference type="InterPro" id="IPR021362">
    <property type="entry name" value="DUF2834"/>
</dbReference>
<evidence type="ECO:0008006" key="4">
    <source>
        <dbReference type="Google" id="ProtNLM"/>
    </source>
</evidence>
<dbReference type="STRING" id="1122188.SAMN02745674_02751"/>
<evidence type="ECO:0000256" key="1">
    <source>
        <dbReference type="SAM" id="Phobius"/>
    </source>
</evidence>
<feature type="transmembrane region" description="Helical" evidence="1">
    <location>
        <begin position="7"/>
        <end position="28"/>
    </location>
</feature>
<sequence>MRSRLELLYYVFALVGLFATWYFNLQYFSAGGSVAPGPFFSAALANPLTTAITIDVYWTALVFSVWVIVERRAPASPMPWPYIALCFGLGIACALPLYLGLRERLRGLHAK</sequence>
<evidence type="ECO:0000313" key="3">
    <source>
        <dbReference type="Proteomes" id="UP000190061"/>
    </source>
</evidence>
<dbReference type="EMBL" id="FUXP01000016">
    <property type="protein sequence ID" value="SKA26059.1"/>
    <property type="molecule type" value="Genomic_DNA"/>
</dbReference>
<keyword evidence="1" id="KW-1133">Transmembrane helix</keyword>
<dbReference type="Proteomes" id="UP000190061">
    <property type="component" value="Unassembled WGS sequence"/>
</dbReference>
<evidence type="ECO:0000313" key="2">
    <source>
        <dbReference type="EMBL" id="SKA26059.1"/>
    </source>
</evidence>
<proteinExistence type="predicted"/>
<dbReference type="AlphaFoldDB" id="A0A1T4SCV7"/>
<keyword evidence="1" id="KW-0472">Membrane</keyword>
<organism evidence="2 3">
    <name type="scientific">Lysobacter spongiicola DSM 21749</name>
    <dbReference type="NCBI Taxonomy" id="1122188"/>
    <lineage>
        <taxon>Bacteria</taxon>
        <taxon>Pseudomonadati</taxon>
        <taxon>Pseudomonadota</taxon>
        <taxon>Gammaproteobacteria</taxon>
        <taxon>Lysobacterales</taxon>
        <taxon>Lysobacteraceae</taxon>
        <taxon>Novilysobacter</taxon>
    </lineage>
</organism>
<dbReference type="RefSeq" id="WP_078759278.1">
    <property type="nucleotide sequence ID" value="NZ_FUXP01000016.1"/>
</dbReference>
<feature type="transmembrane region" description="Helical" evidence="1">
    <location>
        <begin position="48"/>
        <end position="69"/>
    </location>
</feature>
<feature type="transmembrane region" description="Helical" evidence="1">
    <location>
        <begin position="81"/>
        <end position="101"/>
    </location>
</feature>
<keyword evidence="1" id="KW-0812">Transmembrane</keyword>
<protein>
    <recommendedName>
        <fullName evidence="4">DUF2834 domain-containing protein</fullName>
    </recommendedName>
</protein>
<dbReference type="Pfam" id="PF11196">
    <property type="entry name" value="DUF2834"/>
    <property type="match status" value="1"/>
</dbReference>
<name>A0A1T4SCV7_9GAMM</name>
<keyword evidence="3" id="KW-1185">Reference proteome</keyword>
<gene>
    <name evidence="2" type="ORF">SAMN02745674_02751</name>
</gene>